<keyword evidence="3" id="KW-1185">Reference proteome</keyword>
<dbReference type="RefSeq" id="WP_241370154.1">
    <property type="nucleotide sequence ID" value="NZ_JAKZFC010000005.1"/>
</dbReference>
<evidence type="ECO:0000259" key="1">
    <source>
        <dbReference type="Pfam" id="PF13820"/>
    </source>
</evidence>
<reference evidence="2 3" key="1">
    <citation type="submission" date="2022-03" db="EMBL/GenBank/DDBJ databases">
        <authorList>
            <person name="Jo J.-H."/>
            <person name="Im W.-T."/>
        </authorList>
    </citation>
    <scope>NUCLEOTIDE SEQUENCE [LARGE SCALE GENOMIC DNA]</scope>
    <source>
        <strain evidence="2 3">MA9</strain>
    </source>
</reference>
<evidence type="ECO:0000313" key="2">
    <source>
        <dbReference type="EMBL" id="MCH7322990.1"/>
    </source>
</evidence>
<proteinExistence type="predicted"/>
<accession>A0ABS9UGE4</accession>
<evidence type="ECO:0000313" key="3">
    <source>
        <dbReference type="Proteomes" id="UP001316087"/>
    </source>
</evidence>
<dbReference type="InterPro" id="IPR032715">
    <property type="entry name" value="NCOA6_TRADD-N"/>
</dbReference>
<feature type="domain" description="Nuclear receptor coactivator 6 TRADD-N" evidence="1">
    <location>
        <begin position="12"/>
        <end position="56"/>
    </location>
</feature>
<name>A0ABS9UGE4_9BACL</name>
<sequence>MIEIEYDDGKKEKLQLWLNEESQTSFVKKIDTLNKFESLFTIPDELANHFRQLVEQIEEIDNSK</sequence>
<dbReference type="EMBL" id="JAKZFC010000005">
    <property type="protein sequence ID" value="MCH7322990.1"/>
    <property type="molecule type" value="Genomic_DNA"/>
</dbReference>
<gene>
    <name evidence="2" type="ORF">LZ480_14015</name>
</gene>
<organism evidence="2 3">
    <name type="scientific">Solibacillus palustris</name>
    <dbReference type="NCBI Taxonomy" id="2908203"/>
    <lineage>
        <taxon>Bacteria</taxon>
        <taxon>Bacillati</taxon>
        <taxon>Bacillota</taxon>
        <taxon>Bacilli</taxon>
        <taxon>Bacillales</taxon>
        <taxon>Caryophanaceae</taxon>
        <taxon>Solibacillus</taxon>
    </lineage>
</organism>
<dbReference type="Proteomes" id="UP001316087">
    <property type="component" value="Unassembled WGS sequence"/>
</dbReference>
<dbReference type="Pfam" id="PF13820">
    <property type="entry name" value="NCOA6_TRADD-N"/>
    <property type="match status" value="1"/>
</dbReference>
<comment type="caution">
    <text evidence="2">The sequence shown here is derived from an EMBL/GenBank/DDBJ whole genome shotgun (WGS) entry which is preliminary data.</text>
</comment>
<protein>
    <recommendedName>
        <fullName evidence="1">Nuclear receptor coactivator 6 TRADD-N domain-containing protein</fullName>
    </recommendedName>
</protein>